<sequence length="40" mass="4204">MVPDRSLSVDTVAGPREEFVGKSVGVGRAARKVIHSPLGK</sequence>
<name>A0A143PTY6_LUTPR</name>
<reference evidence="1 2" key="1">
    <citation type="journal article" date="2016" name="Genome Announc.">
        <title>First Complete Genome Sequence of a Subdivision 6 Acidobacterium Strain.</title>
        <authorList>
            <person name="Huang S."/>
            <person name="Vieira S."/>
            <person name="Bunk B."/>
            <person name="Riedel T."/>
            <person name="Sproer C."/>
            <person name="Overmann J."/>
        </authorList>
    </citation>
    <scope>NUCLEOTIDE SEQUENCE [LARGE SCALE GENOMIC DNA]</scope>
    <source>
        <strain evidence="2">DSM 100886 HEG_-6_39</strain>
    </source>
</reference>
<gene>
    <name evidence="1" type="ORF">LuPra_05116</name>
</gene>
<organism evidence="1 2">
    <name type="scientific">Luteitalea pratensis</name>
    <dbReference type="NCBI Taxonomy" id="1855912"/>
    <lineage>
        <taxon>Bacteria</taxon>
        <taxon>Pseudomonadati</taxon>
        <taxon>Acidobacteriota</taxon>
        <taxon>Vicinamibacteria</taxon>
        <taxon>Vicinamibacterales</taxon>
        <taxon>Vicinamibacteraceae</taxon>
        <taxon>Luteitalea</taxon>
    </lineage>
</organism>
<dbReference type="EMBL" id="CP015136">
    <property type="protein sequence ID" value="AMY11851.1"/>
    <property type="molecule type" value="Genomic_DNA"/>
</dbReference>
<keyword evidence="2" id="KW-1185">Reference proteome</keyword>
<dbReference type="AlphaFoldDB" id="A0A143PTY6"/>
<proteinExistence type="predicted"/>
<protein>
    <submittedName>
        <fullName evidence="1">Uncharacterized protein</fullName>
    </submittedName>
</protein>
<reference evidence="2" key="2">
    <citation type="submission" date="2016-04" db="EMBL/GenBank/DDBJ databases">
        <title>First Complete Genome Sequence of a Subdivision 6 Acidobacterium.</title>
        <authorList>
            <person name="Huang S."/>
            <person name="Vieira S."/>
            <person name="Bunk B."/>
            <person name="Riedel T."/>
            <person name="Sproeer C."/>
            <person name="Overmann J."/>
        </authorList>
    </citation>
    <scope>NUCLEOTIDE SEQUENCE [LARGE SCALE GENOMIC DNA]</scope>
    <source>
        <strain evidence="2">DSM 100886 HEG_-6_39</strain>
    </source>
</reference>
<accession>A0A143PTY6</accession>
<evidence type="ECO:0000313" key="2">
    <source>
        <dbReference type="Proteomes" id="UP000076079"/>
    </source>
</evidence>
<dbReference type="STRING" id="1855912.LuPra_05116"/>
<dbReference type="Proteomes" id="UP000076079">
    <property type="component" value="Chromosome"/>
</dbReference>
<dbReference type="KEGG" id="abac:LuPra_05116"/>
<evidence type="ECO:0000313" key="1">
    <source>
        <dbReference type="EMBL" id="AMY11851.1"/>
    </source>
</evidence>